<gene>
    <name evidence="1" type="ORF">FVR03_00315</name>
</gene>
<dbReference type="Proteomes" id="UP000321926">
    <property type="component" value="Unassembled WGS sequence"/>
</dbReference>
<sequence length="74" mass="8809">MRPELEEIKLLEAFLGGSLHEEQEQELEIQLLWDQGLQQKVKLQELAYRAVQEAGRKQLRQELQAIHNRLFLRT</sequence>
<comment type="caution">
    <text evidence="1">The sequence shown here is derived from an EMBL/GenBank/DDBJ whole genome shotgun (WGS) entry which is preliminary data.</text>
</comment>
<dbReference type="OrthoDB" id="1444051at2"/>
<dbReference type="EMBL" id="VRTY01000001">
    <property type="protein sequence ID" value="TXK52852.1"/>
    <property type="molecule type" value="Genomic_DNA"/>
</dbReference>
<dbReference type="AlphaFoldDB" id="A0A5C8KFN7"/>
<keyword evidence="2" id="KW-1185">Reference proteome</keyword>
<evidence type="ECO:0000313" key="2">
    <source>
        <dbReference type="Proteomes" id="UP000321926"/>
    </source>
</evidence>
<evidence type="ECO:0000313" key="1">
    <source>
        <dbReference type="EMBL" id="TXK52852.1"/>
    </source>
</evidence>
<evidence type="ECO:0008006" key="3">
    <source>
        <dbReference type="Google" id="ProtNLM"/>
    </source>
</evidence>
<dbReference type="RefSeq" id="WP_147919756.1">
    <property type="nucleotide sequence ID" value="NZ_VRTY01000001.1"/>
</dbReference>
<proteinExistence type="predicted"/>
<protein>
    <recommendedName>
        <fullName evidence="3">Anti-sigma factor</fullName>
    </recommendedName>
</protein>
<reference evidence="1 2" key="1">
    <citation type="submission" date="2019-08" db="EMBL/GenBank/DDBJ databases">
        <authorList>
            <person name="Shi S."/>
        </authorList>
    </citation>
    <scope>NUCLEOTIDE SEQUENCE [LARGE SCALE GENOMIC DNA]</scope>
    <source>
        <strain evidence="1 2">GY10130</strain>
    </source>
</reference>
<accession>A0A5C8KFN7</accession>
<name>A0A5C8KFN7_9BACT</name>
<organism evidence="1 2">
    <name type="scientific">Pontibacter qinzhouensis</name>
    <dbReference type="NCBI Taxonomy" id="2603253"/>
    <lineage>
        <taxon>Bacteria</taxon>
        <taxon>Pseudomonadati</taxon>
        <taxon>Bacteroidota</taxon>
        <taxon>Cytophagia</taxon>
        <taxon>Cytophagales</taxon>
        <taxon>Hymenobacteraceae</taxon>
        <taxon>Pontibacter</taxon>
    </lineage>
</organism>